<dbReference type="EC" id="3.4.23.36" evidence="9"/>
<dbReference type="GO" id="GO:0006508">
    <property type="term" value="P:proteolysis"/>
    <property type="evidence" value="ECO:0007669"/>
    <property type="project" value="UniProtKB-KW"/>
</dbReference>
<proteinExistence type="inferred from homology"/>
<dbReference type="CDD" id="cd01610">
    <property type="entry name" value="PAP2_like"/>
    <property type="match status" value="1"/>
</dbReference>
<evidence type="ECO:0000256" key="4">
    <source>
        <dbReference type="ARBA" id="ARBA00022692"/>
    </source>
</evidence>
<evidence type="ECO:0000256" key="9">
    <source>
        <dbReference type="HAMAP-Rule" id="MF_00161"/>
    </source>
</evidence>
<dbReference type="HAMAP" id="MF_00161">
    <property type="entry name" value="LspA"/>
    <property type="match status" value="1"/>
</dbReference>
<evidence type="ECO:0000256" key="1">
    <source>
        <dbReference type="ARBA" id="ARBA00006139"/>
    </source>
</evidence>
<evidence type="ECO:0000256" key="7">
    <source>
        <dbReference type="ARBA" id="ARBA00022989"/>
    </source>
</evidence>
<keyword evidence="5 9" id="KW-0064">Aspartyl protease</keyword>
<organism evidence="11 12">
    <name type="scientific">Sphingopyxis fribergensis</name>
    <dbReference type="NCBI Taxonomy" id="1515612"/>
    <lineage>
        <taxon>Bacteria</taxon>
        <taxon>Pseudomonadati</taxon>
        <taxon>Pseudomonadota</taxon>
        <taxon>Alphaproteobacteria</taxon>
        <taxon>Sphingomonadales</taxon>
        <taxon>Sphingomonadaceae</taxon>
        <taxon>Sphingopyxis</taxon>
    </lineage>
</organism>
<dbReference type="OrthoDB" id="9801622at2"/>
<dbReference type="GO" id="GO:0005886">
    <property type="term" value="C:plasma membrane"/>
    <property type="evidence" value="ECO:0007669"/>
    <property type="project" value="UniProtKB-SubCell"/>
</dbReference>
<keyword evidence="8 9" id="KW-0472">Membrane</keyword>
<dbReference type="PANTHER" id="PTHR33695:SF1">
    <property type="entry name" value="LIPOPROTEIN SIGNAL PEPTIDASE"/>
    <property type="match status" value="1"/>
</dbReference>
<feature type="transmembrane region" description="Helical" evidence="9">
    <location>
        <begin position="323"/>
        <end position="343"/>
    </location>
</feature>
<dbReference type="AlphaFoldDB" id="A0A0A7PP25"/>
<dbReference type="EMBL" id="CP009123">
    <property type="protein sequence ID" value="AJA11775.1"/>
    <property type="molecule type" value="Genomic_DNA"/>
</dbReference>
<comment type="similarity">
    <text evidence="1 9">Belongs to the peptidase A8 family.</text>
</comment>
<feature type="transmembrane region" description="Helical" evidence="9">
    <location>
        <begin position="143"/>
        <end position="163"/>
    </location>
</feature>
<comment type="pathway">
    <text evidence="9">Protein modification; lipoprotein biosynthesis (signal peptide cleavage).</text>
</comment>
<dbReference type="SMART" id="SM00014">
    <property type="entry name" value="acidPPc"/>
    <property type="match status" value="1"/>
</dbReference>
<feature type="transmembrane region" description="Helical" evidence="9">
    <location>
        <begin position="233"/>
        <end position="254"/>
    </location>
</feature>
<feature type="transmembrane region" description="Helical" evidence="9">
    <location>
        <begin position="169"/>
        <end position="189"/>
    </location>
</feature>
<dbReference type="NCBIfam" id="TIGR00077">
    <property type="entry name" value="lspA"/>
    <property type="match status" value="1"/>
</dbReference>
<keyword evidence="11" id="KW-0614">Plasmid</keyword>
<dbReference type="PRINTS" id="PR00781">
    <property type="entry name" value="LIPOSIGPTASE"/>
</dbReference>
<dbReference type="PANTHER" id="PTHR33695">
    <property type="entry name" value="LIPOPROTEIN SIGNAL PEPTIDASE"/>
    <property type="match status" value="1"/>
</dbReference>
<feature type="active site" evidence="9">
    <location>
        <position position="330"/>
    </location>
</feature>
<gene>
    <name evidence="9" type="primary">lspA</name>
    <name evidence="11" type="ORF">SKP52_24690</name>
</gene>
<feature type="active site" evidence="9">
    <location>
        <position position="312"/>
    </location>
</feature>
<keyword evidence="7 9" id="KW-1133">Transmembrane helix</keyword>
<dbReference type="HOGENOM" id="CLU_796700_0_0_5"/>
<reference evidence="11 12" key="1">
    <citation type="journal article" date="2015" name="Int. J. Syst. Evol. Microbiol.">
        <title>Description of Sphingopyxis fribergensis sp. nov. - a soil bacterium with the ability to degrade styrene and phenylacetic acid.</title>
        <authorList>
            <person name="Oelschlagel M."/>
            <person name="Ruckert C."/>
            <person name="Kalinowski J."/>
            <person name="Schmidt G."/>
            <person name="Schlomann M."/>
            <person name="Tischler D."/>
        </authorList>
    </citation>
    <scope>NUCLEOTIDE SEQUENCE [LARGE SCALE GENOMIC DNA]</scope>
    <source>
        <strain evidence="11 12">Kp5.2</strain>
        <plasmid evidence="11">pSfKp5.2</plasmid>
    </source>
</reference>
<evidence type="ECO:0000313" key="12">
    <source>
        <dbReference type="Proteomes" id="UP000030907"/>
    </source>
</evidence>
<keyword evidence="11" id="KW-0449">Lipoprotein</keyword>
<sequence>MNWKPFLYDWGGLNVALFQAINAGTPAAMDPLAWVFSIVGSYWTAPLMMLGLWYWSKSATTPARGAAVLHRLIGFSVAFLLALPAATVLKLWLDFPRPPAVLGDLVRVTGEIEWHYSLPSGHAIYAALVVGALWPLMGRRGRIGLVLYAALVGWSRIAAGMHFPADVLAGWVFGLSCTALAGWLMPLAAPVWQSVRRTSAWVWYAMAASAALADQLAKFAITRTFSHGEQVAVTPFFNLVYVLNPGAAFSFLANAGGWQRYFFITLGLAVSAWLGGMLWQQRPHLQAVGYSLILGGALGNVADRVLRSSVVDFVDVHWRQTHWPAFNLADMAISLGVFCLGFVDKGYP</sequence>
<feature type="transmembrane region" description="Helical" evidence="9">
    <location>
        <begin position="68"/>
        <end position="93"/>
    </location>
</feature>
<dbReference type="Gene3D" id="1.20.144.10">
    <property type="entry name" value="Phosphatidic acid phosphatase type 2/haloperoxidase"/>
    <property type="match status" value="1"/>
</dbReference>
<feature type="transmembrane region" description="Helical" evidence="9">
    <location>
        <begin position="32"/>
        <end position="56"/>
    </location>
</feature>
<keyword evidence="12" id="KW-1185">Reference proteome</keyword>
<feature type="transmembrane region" description="Helical" evidence="9">
    <location>
        <begin position="113"/>
        <end position="136"/>
    </location>
</feature>
<keyword evidence="4 9" id="KW-0812">Transmembrane</keyword>
<dbReference type="UniPathway" id="UPA00665"/>
<dbReference type="GO" id="GO:0004190">
    <property type="term" value="F:aspartic-type endopeptidase activity"/>
    <property type="evidence" value="ECO:0007669"/>
    <property type="project" value="UniProtKB-UniRule"/>
</dbReference>
<evidence type="ECO:0000256" key="2">
    <source>
        <dbReference type="ARBA" id="ARBA00022475"/>
    </source>
</evidence>
<protein>
    <recommendedName>
        <fullName evidence="9">Lipoprotein signal peptidase</fullName>
        <ecNumber evidence="9">3.4.23.36</ecNumber>
    </recommendedName>
    <alternativeName>
        <fullName evidence="9">Prolipoprotein signal peptidase</fullName>
    </alternativeName>
    <alternativeName>
        <fullName evidence="9">Signal peptidase II</fullName>
        <shortName evidence="9">SPase II</shortName>
    </alternativeName>
</protein>
<evidence type="ECO:0000259" key="10">
    <source>
        <dbReference type="SMART" id="SM00014"/>
    </source>
</evidence>
<evidence type="ECO:0000256" key="3">
    <source>
        <dbReference type="ARBA" id="ARBA00022670"/>
    </source>
</evidence>
<dbReference type="RefSeq" id="WP_040110233.1">
    <property type="nucleotide sequence ID" value="NZ_CP009123.1"/>
</dbReference>
<dbReference type="Proteomes" id="UP000030907">
    <property type="component" value="Plasmid pSfKp5.2"/>
</dbReference>
<keyword evidence="3 9" id="KW-0645">Protease</keyword>
<feature type="domain" description="Phosphatidic acid phosphatase type 2/haloperoxidase" evidence="10">
    <location>
        <begin position="73"/>
        <end position="182"/>
    </location>
</feature>
<comment type="subcellular location">
    <subcellularLocation>
        <location evidence="9">Cell membrane</location>
        <topology evidence="9">Multi-pass membrane protein</topology>
    </subcellularLocation>
</comment>
<dbReference type="SUPFAM" id="SSF48317">
    <property type="entry name" value="Acid phosphatase/Vanadium-dependent haloperoxidase"/>
    <property type="match status" value="1"/>
</dbReference>
<dbReference type="InterPro" id="IPR000326">
    <property type="entry name" value="PAP2/HPO"/>
</dbReference>
<feature type="transmembrane region" description="Helical" evidence="9">
    <location>
        <begin position="261"/>
        <end position="279"/>
    </location>
</feature>
<geneLocation type="plasmid" evidence="11 12">
    <name>pSfKp5.2</name>
</geneLocation>
<accession>A0A0A7PP25</accession>
<dbReference type="InterPro" id="IPR036938">
    <property type="entry name" value="PAP2/HPO_sf"/>
</dbReference>
<comment type="function">
    <text evidence="9">This protein specifically catalyzes the removal of signal peptides from prolipoproteins.</text>
</comment>
<evidence type="ECO:0000313" key="11">
    <source>
        <dbReference type="EMBL" id="AJA11775.1"/>
    </source>
</evidence>
<dbReference type="Pfam" id="PF01252">
    <property type="entry name" value="Peptidase_A8"/>
    <property type="match status" value="1"/>
</dbReference>
<comment type="caution">
    <text evidence="9">Lacks conserved residue(s) required for the propagation of feature annotation.</text>
</comment>
<dbReference type="KEGG" id="sphk:SKP52_24690"/>
<feature type="transmembrane region" description="Helical" evidence="9">
    <location>
        <begin position="201"/>
        <end position="221"/>
    </location>
</feature>
<comment type="catalytic activity">
    <reaction evidence="9">
        <text>Release of signal peptides from bacterial membrane prolipoproteins. Hydrolyzes -Xaa-Yaa-Zaa-|-(S,diacylglyceryl)Cys-, in which Xaa is hydrophobic (preferably Leu), and Yaa (Ala or Ser) and Zaa (Gly or Ala) have small, neutral side chains.</text>
        <dbReference type="EC" id="3.4.23.36"/>
    </reaction>
</comment>
<dbReference type="InterPro" id="IPR001872">
    <property type="entry name" value="Peptidase_A8"/>
</dbReference>
<dbReference type="Pfam" id="PF01569">
    <property type="entry name" value="PAP2"/>
    <property type="match status" value="1"/>
</dbReference>
<evidence type="ECO:0000256" key="6">
    <source>
        <dbReference type="ARBA" id="ARBA00022801"/>
    </source>
</evidence>
<keyword evidence="2 9" id="KW-1003">Cell membrane</keyword>
<evidence type="ECO:0000256" key="8">
    <source>
        <dbReference type="ARBA" id="ARBA00023136"/>
    </source>
</evidence>
<keyword evidence="6 9" id="KW-0378">Hydrolase</keyword>
<evidence type="ECO:0000256" key="5">
    <source>
        <dbReference type="ARBA" id="ARBA00022750"/>
    </source>
</evidence>
<name>A0A0A7PP25_9SPHN</name>